<dbReference type="EMBL" id="NPBY01000021">
    <property type="protein sequence ID" value="PAD78388.1"/>
    <property type="molecule type" value="Genomic_DNA"/>
</dbReference>
<keyword evidence="1" id="KW-1133">Transmembrane helix</keyword>
<protein>
    <submittedName>
        <fullName evidence="2">Uncharacterized protein</fullName>
    </submittedName>
</protein>
<name>A0A268EZ40_9BACL</name>
<comment type="caution">
    <text evidence="2">The sequence shown here is derived from an EMBL/GenBank/DDBJ whole genome shotgun (WGS) entry which is preliminary data.</text>
</comment>
<evidence type="ECO:0000256" key="1">
    <source>
        <dbReference type="SAM" id="Phobius"/>
    </source>
</evidence>
<feature type="transmembrane region" description="Helical" evidence="1">
    <location>
        <begin position="30"/>
        <end position="56"/>
    </location>
</feature>
<organism evidence="2 3">
    <name type="scientific">Paenibacillus campinasensis</name>
    <dbReference type="NCBI Taxonomy" id="66347"/>
    <lineage>
        <taxon>Bacteria</taxon>
        <taxon>Bacillati</taxon>
        <taxon>Bacillota</taxon>
        <taxon>Bacilli</taxon>
        <taxon>Bacillales</taxon>
        <taxon>Paenibacillaceae</taxon>
        <taxon>Paenibacillus</taxon>
    </lineage>
</organism>
<keyword evidence="1" id="KW-0472">Membrane</keyword>
<gene>
    <name evidence="2" type="ORF">CHH67_06390</name>
</gene>
<sequence>MKKFRMLDYIIFFTVPLILTLLNIAGTNSIIGAVVASVIISIFVSFIFGTITNVVFKNKSVK</sequence>
<dbReference type="Proteomes" id="UP000215596">
    <property type="component" value="Unassembled WGS sequence"/>
</dbReference>
<reference evidence="2 3" key="1">
    <citation type="submission" date="2017-07" db="EMBL/GenBank/DDBJ databases">
        <title>Isolation and whole genome analysis of endospore-forming bacteria from heroin.</title>
        <authorList>
            <person name="Kalinowski J."/>
            <person name="Ahrens B."/>
            <person name="Al-Dilaimi A."/>
            <person name="Winkler A."/>
            <person name="Wibberg D."/>
            <person name="Schleenbecker U."/>
            <person name="Ruckert C."/>
            <person name="Wolfel R."/>
            <person name="Grass G."/>
        </authorList>
    </citation>
    <scope>NUCLEOTIDE SEQUENCE [LARGE SCALE GENOMIC DNA]</scope>
    <source>
        <strain evidence="2 3">7537-G1</strain>
    </source>
</reference>
<evidence type="ECO:0000313" key="2">
    <source>
        <dbReference type="EMBL" id="PAD78388.1"/>
    </source>
</evidence>
<proteinExistence type="predicted"/>
<evidence type="ECO:0000313" key="3">
    <source>
        <dbReference type="Proteomes" id="UP000215596"/>
    </source>
</evidence>
<keyword evidence="1" id="KW-0812">Transmembrane</keyword>
<feature type="transmembrane region" description="Helical" evidence="1">
    <location>
        <begin position="7"/>
        <end position="24"/>
    </location>
</feature>
<accession>A0A268EZ40</accession>
<dbReference type="AlphaFoldDB" id="A0A268EZ40"/>